<feature type="binding site" evidence="3">
    <location>
        <position position="17"/>
    </location>
    <ligand>
        <name>a divalent metal cation</name>
        <dbReference type="ChEBI" id="CHEBI:60240"/>
    </ligand>
</feature>
<dbReference type="InterPro" id="IPR005511">
    <property type="entry name" value="SMP-30"/>
</dbReference>
<comment type="cofactor">
    <cofactor evidence="3">
        <name>Zn(2+)</name>
        <dbReference type="ChEBI" id="CHEBI:29105"/>
    </cofactor>
    <text evidence="3">Binds 1 divalent metal cation per subunit.</text>
</comment>
<dbReference type="SUPFAM" id="SSF63829">
    <property type="entry name" value="Calcium-dependent phosphotriesterase"/>
    <property type="match status" value="1"/>
</dbReference>
<dbReference type="Gene3D" id="2.120.10.30">
    <property type="entry name" value="TolB, C-terminal domain"/>
    <property type="match status" value="1"/>
</dbReference>
<reference evidence="5 6" key="1">
    <citation type="journal article" date="2014" name="Genome Announc.">
        <title>Draft Genome Sequence of Advenella kashmirensis Strain W13003, a Polycyclic Aromatic Hydrocarbon-Degrading Bacterium.</title>
        <authorList>
            <person name="Wang X."/>
            <person name="Jin D."/>
            <person name="Zhou L."/>
            <person name="Wu L."/>
            <person name="An W."/>
            <person name="Zhao L."/>
        </authorList>
    </citation>
    <scope>NUCLEOTIDE SEQUENCE [LARGE SCALE GENOMIC DNA]</scope>
    <source>
        <strain evidence="5 6">W13003</strain>
    </source>
</reference>
<accession>V8QXQ2</accession>
<protein>
    <submittedName>
        <fullName evidence="5">Senescence marker protein-30 (SMP-30) (Regucalcin) (RC)</fullName>
    </submittedName>
</protein>
<dbReference type="AlphaFoldDB" id="V8QXQ2"/>
<dbReference type="InterPro" id="IPR013658">
    <property type="entry name" value="SGL"/>
</dbReference>
<dbReference type="PANTHER" id="PTHR10907:SF47">
    <property type="entry name" value="REGUCALCIN"/>
    <property type="match status" value="1"/>
</dbReference>
<organism evidence="5 6">
    <name type="scientific">Advenella kashmirensis W13003</name>
    <dbReference type="NCBI Taxonomy" id="1424334"/>
    <lineage>
        <taxon>Bacteria</taxon>
        <taxon>Pseudomonadati</taxon>
        <taxon>Pseudomonadota</taxon>
        <taxon>Betaproteobacteria</taxon>
        <taxon>Burkholderiales</taxon>
        <taxon>Alcaligenaceae</taxon>
    </lineage>
</organism>
<feature type="domain" description="SMP-30/Gluconolactonase/LRE-like region" evidence="4">
    <location>
        <begin position="15"/>
        <end position="259"/>
    </location>
</feature>
<name>V8QXQ2_9BURK</name>
<evidence type="ECO:0000259" key="4">
    <source>
        <dbReference type="Pfam" id="PF08450"/>
    </source>
</evidence>
<dbReference type="GO" id="GO:0004341">
    <property type="term" value="F:gluconolactonase activity"/>
    <property type="evidence" value="ECO:0007669"/>
    <property type="project" value="TreeGrafter"/>
</dbReference>
<dbReference type="eggNOG" id="COG3386">
    <property type="taxonomic scope" value="Bacteria"/>
</dbReference>
<dbReference type="HOGENOM" id="CLU_036110_3_1_4"/>
<dbReference type="InterPro" id="IPR011042">
    <property type="entry name" value="6-blade_b-propeller_TolB-like"/>
</dbReference>
<evidence type="ECO:0000313" key="6">
    <source>
        <dbReference type="Proteomes" id="UP000018733"/>
    </source>
</evidence>
<evidence type="ECO:0000313" key="5">
    <source>
        <dbReference type="EMBL" id="ETF04427.1"/>
    </source>
</evidence>
<evidence type="ECO:0000256" key="2">
    <source>
        <dbReference type="PIRSR" id="PIRSR605511-1"/>
    </source>
</evidence>
<evidence type="ECO:0000256" key="1">
    <source>
        <dbReference type="ARBA" id="ARBA00008853"/>
    </source>
</evidence>
<feature type="active site" description="Proton donor/acceptor" evidence="2">
    <location>
        <position position="201"/>
    </location>
</feature>
<dbReference type="PATRIC" id="fig|1424334.3.peg.924"/>
<dbReference type="EMBL" id="AYXT01000001">
    <property type="protein sequence ID" value="ETF04427.1"/>
    <property type="molecule type" value="Genomic_DNA"/>
</dbReference>
<comment type="similarity">
    <text evidence="1">Belongs to the SMP-30/CGR1 family.</text>
</comment>
<sequence>MQIEIEPVGTIRAALGECPIWDTEHRQLWFIDARAGLIQRLDPATGQIAASVTVPAPAGSFCLNADGRLLVALKEDIVLVDPATGAQHLIARIDDSHSHLRLNDGEPMPDGSFIVGTMHVYRDNNEPPLGGLYRIRPDGGLMKLDTGIGITNGPCVNPLDGRLYVSDSSTRSISSYTMVADGTLADRRLFINTDAYDSGPDGCCFDSQGGLWTALVRVGAIARFGPDGALTHKIAVPLTHPASLCFGGEHLDELYVTSISDSGRLRADGPLDGAILRIRGCGAQGMPPARSRIGLPV</sequence>
<dbReference type="GO" id="GO:0005509">
    <property type="term" value="F:calcium ion binding"/>
    <property type="evidence" value="ECO:0007669"/>
    <property type="project" value="TreeGrafter"/>
</dbReference>
<dbReference type="PANTHER" id="PTHR10907">
    <property type="entry name" value="REGUCALCIN"/>
    <property type="match status" value="1"/>
</dbReference>
<keyword evidence="6" id="KW-1185">Reference proteome</keyword>
<gene>
    <name evidence="5" type="ORF">W822_04565</name>
</gene>
<dbReference type="Proteomes" id="UP000018733">
    <property type="component" value="Unassembled WGS sequence"/>
</dbReference>
<dbReference type="Pfam" id="PF08450">
    <property type="entry name" value="SGL"/>
    <property type="match status" value="1"/>
</dbReference>
<proteinExistence type="inferred from homology"/>
<dbReference type="GO" id="GO:0019853">
    <property type="term" value="P:L-ascorbic acid biosynthetic process"/>
    <property type="evidence" value="ECO:0007669"/>
    <property type="project" value="TreeGrafter"/>
</dbReference>
<feature type="binding site" evidence="3">
    <location>
        <position position="201"/>
    </location>
    <ligand>
        <name>a divalent metal cation</name>
        <dbReference type="ChEBI" id="CHEBI:60240"/>
    </ligand>
</feature>
<comment type="caution">
    <text evidence="5">The sequence shown here is derived from an EMBL/GenBank/DDBJ whole genome shotgun (WGS) entry which is preliminary data.</text>
</comment>
<dbReference type="PRINTS" id="PR01790">
    <property type="entry name" value="SMP30FAMILY"/>
</dbReference>
<dbReference type="RefSeq" id="WP_024003976.1">
    <property type="nucleotide sequence ID" value="NZ_KI650979.1"/>
</dbReference>
<feature type="binding site" evidence="3">
    <location>
        <position position="103"/>
    </location>
    <ligand>
        <name>substrate</name>
    </ligand>
</feature>
<feature type="binding site" evidence="3">
    <location>
        <position position="101"/>
    </location>
    <ligand>
        <name>substrate</name>
    </ligand>
</feature>
<evidence type="ECO:0000256" key="3">
    <source>
        <dbReference type="PIRSR" id="PIRSR605511-2"/>
    </source>
</evidence>
<dbReference type="STRING" id="1424334.W822_04565"/>
<keyword evidence="3" id="KW-0479">Metal-binding</keyword>
<keyword evidence="3" id="KW-0862">Zinc</keyword>
<feature type="binding site" evidence="3">
    <location>
        <position position="152"/>
    </location>
    <ligand>
        <name>a divalent metal cation</name>
        <dbReference type="ChEBI" id="CHEBI:60240"/>
    </ligand>
</feature>